<evidence type="ECO:0000256" key="5">
    <source>
        <dbReference type="ARBA" id="ARBA00034769"/>
    </source>
</evidence>
<feature type="compositionally biased region" description="Low complexity" evidence="6">
    <location>
        <begin position="625"/>
        <end position="634"/>
    </location>
</feature>
<dbReference type="InterPro" id="IPR021134">
    <property type="entry name" value="Bestrophin-like"/>
</dbReference>
<keyword evidence="3 7" id="KW-1133">Transmembrane helix</keyword>
<dbReference type="STRING" id="282301.A0A267EC52"/>
<feature type="region of interest" description="Disordered" evidence="6">
    <location>
        <begin position="584"/>
        <end position="634"/>
    </location>
</feature>
<reference evidence="8 9" key="1">
    <citation type="submission" date="2017-06" db="EMBL/GenBank/DDBJ databases">
        <title>A platform for efficient transgenesis in Macrostomum lignano, a flatworm model organism for stem cell research.</title>
        <authorList>
            <person name="Berezikov E."/>
        </authorList>
    </citation>
    <scope>NUCLEOTIDE SEQUENCE [LARGE SCALE GENOMIC DNA]</scope>
    <source>
        <strain evidence="8">DV1</strain>
        <tissue evidence="8">Whole organism</tissue>
    </source>
</reference>
<feature type="transmembrane region" description="Helical" evidence="7">
    <location>
        <begin position="66"/>
        <end position="87"/>
    </location>
</feature>
<feature type="compositionally biased region" description="Acidic residues" evidence="6">
    <location>
        <begin position="590"/>
        <end position="612"/>
    </location>
</feature>
<feature type="compositionally biased region" description="Gly residues" evidence="6">
    <location>
        <begin position="492"/>
        <end position="502"/>
    </location>
</feature>
<comment type="similarity">
    <text evidence="5">Belongs to the anion channel-forming bestrophin (TC 1.A.46) family. Calcium-sensitive chloride channel subfamily.</text>
</comment>
<feature type="compositionally biased region" description="Polar residues" evidence="6">
    <location>
        <begin position="523"/>
        <end position="537"/>
    </location>
</feature>
<dbReference type="PANTHER" id="PTHR10736">
    <property type="entry name" value="BESTROPHIN"/>
    <property type="match status" value="1"/>
</dbReference>
<evidence type="ECO:0000313" key="8">
    <source>
        <dbReference type="EMBL" id="PAA59171.1"/>
    </source>
</evidence>
<feature type="compositionally biased region" description="Low complexity" evidence="6">
    <location>
        <begin position="706"/>
        <end position="721"/>
    </location>
</feature>
<keyword evidence="9" id="KW-1185">Reference proteome</keyword>
<dbReference type="Pfam" id="PF01062">
    <property type="entry name" value="Bestrophin"/>
    <property type="match status" value="1"/>
</dbReference>
<feature type="compositionally biased region" description="Gly residues" evidence="6">
    <location>
        <begin position="811"/>
        <end position="827"/>
    </location>
</feature>
<dbReference type="AlphaFoldDB" id="A0A267EC52"/>
<protein>
    <recommendedName>
        <fullName evidence="10">Bestrophin homolog</fullName>
    </recommendedName>
</protein>
<feature type="compositionally biased region" description="Low complexity" evidence="6">
    <location>
        <begin position="868"/>
        <end position="881"/>
    </location>
</feature>
<feature type="region of interest" description="Disordered" evidence="6">
    <location>
        <begin position="450"/>
        <end position="537"/>
    </location>
</feature>
<evidence type="ECO:0000256" key="6">
    <source>
        <dbReference type="SAM" id="MobiDB-lite"/>
    </source>
</evidence>
<sequence length="901" mass="98435">MTYSYSYRVGSVKLLGLARLLGIWRASVYKLVFRELLIFCVLYTATSCVYRLLLQSPVQKKIFEKIVVYSGTFESILPLTFILGFYVTVVVQRWWAQYCYIPWPDRIMSYFAVLIPGNDEAPVLLRRTAIRYLIQAEVLLLRTISSTVKKRFPTLQSLVDQGLMTENEFKLYNDEKVPHISSKYWVPTQWCAMLFHKAHSEKRITDFRLCVLLDELSKFKECLGTLFSYDWISIPLVYTQVATLAVYVFYFNSIVSRQYVNFASVREEFGPEISAKYSIDLYVPIDTLMQLFFYLGWLKVAEQMINPFGEDDDDFECNWIVDRNLKVGLFAVDNMLSMLPELEKDRWWKEEDPQMSYTQASEKFAMTGGWFGSTANLEVAPQNYGSSHGHLPNIPEDASESNFTSTHTLHSRGGGDQDVSPKKKKKRLPPLRIIPAVDRVDEVKTFFTSKSVKRRRSRTTATESQPSSPDISRSMPDTHFCFANNISANSYGRGGSGNGGGRQQRSREESGEARLAQLAEATQPESASTSGVGIDQSSSCRALLGNGVDDEEAALQSGADLTKEPLLPANAREDGAICRRRRCRRRRESDDLDEEDEGDKDDEVDDEEDDEAGRESSAGSAIVLVDGGDVSGVVPDDAEDAGVLGEVVGLVVETDSGFTGDATDPAAAASTAATGAAATAILAVSDASPVKAASTSGAEHRREDSAASAGAAVGAADTPPTSAASACHMYVDDWISEHKEDFVSDSNLKGTYSASACQLHNLHVEDEASGAAGSGSGGIIGGCRQSAGDLPAIVEMQGGDPMEMMLEASVGSGGASGGGGGGGGGGDNLEKRVAFNPEIEKLEYNANYPVDQTLPAETTEPELPHHCSQQQQQQTREQQSSEGEESADLEEESAASSSYYE</sequence>
<proteinExistence type="inferred from homology"/>
<dbReference type="EMBL" id="NIVC01002290">
    <property type="protein sequence ID" value="PAA59171.1"/>
    <property type="molecule type" value="Genomic_DNA"/>
</dbReference>
<comment type="caution">
    <text evidence="8">The sequence shown here is derived from an EMBL/GenBank/DDBJ whole genome shotgun (WGS) entry which is preliminary data.</text>
</comment>
<evidence type="ECO:0000256" key="4">
    <source>
        <dbReference type="ARBA" id="ARBA00023136"/>
    </source>
</evidence>
<evidence type="ECO:0000256" key="1">
    <source>
        <dbReference type="ARBA" id="ARBA00004370"/>
    </source>
</evidence>
<feature type="region of interest" description="Disordered" evidence="6">
    <location>
        <begin position="383"/>
        <end position="431"/>
    </location>
</feature>
<dbReference type="OrthoDB" id="201595at2759"/>
<keyword evidence="2 7" id="KW-0812">Transmembrane</keyword>
<dbReference type="GO" id="GO:0005254">
    <property type="term" value="F:chloride channel activity"/>
    <property type="evidence" value="ECO:0007669"/>
    <property type="project" value="InterPro"/>
</dbReference>
<evidence type="ECO:0000256" key="2">
    <source>
        <dbReference type="ARBA" id="ARBA00022692"/>
    </source>
</evidence>
<feature type="transmembrane region" description="Helical" evidence="7">
    <location>
        <begin position="36"/>
        <end position="54"/>
    </location>
</feature>
<gene>
    <name evidence="8" type="ORF">BOX15_Mlig005555g1</name>
</gene>
<evidence type="ECO:0000256" key="7">
    <source>
        <dbReference type="SAM" id="Phobius"/>
    </source>
</evidence>
<keyword evidence="4 7" id="KW-0472">Membrane</keyword>
<evidence type="ECO:0000256" key="3">
    <source>
        <dbReference type="ARBA" id="ARBA00022989"/>
    </source>
</evidence>
<comment type="subcellular location">
    <subcellularLocation>
        <location evidence="1">Membrane</location>
    </subcellularLocation>
</comment>
<feature type="region of interest" description="Disordered" evidence="6">
    <location>
        <begin position="844"/>
        <end position="901"/>
    </location>
</feature>
<feature type="region of interest" description="Disordered" evidence="6">
    <location>
        <begin position="808"/>
        <end position="830"/>
    </location>
</feature>
<dbReference type="InterPro" id="IPR000615">
    <property type="entry name" value="Bestrophin"/>
</dbReference>
<dbReference type="Proteomes" id="UP000215902">
    <property type="component" value="Unassembled WGS sequence"/>
</dbReference>
<organism evidence="8 9">
    <name type="scientific">Macrostomum lignano</name>
    <dbReference type="NCBI Taxonomy" id="282301"/>
    <lineage>
        <taxon>Eukaryota</taxon>
        <taxon>Metazoa</taxon>
        <taxon>Spiralia</taxon>
        <taxon>Lophotrochozoa</taxon>
        <taxon>Platyhelminthes</taxon>
        <taxon>Rhabditophora</taxon>
        <taxon>Macrostomorpha</taxon>
        <taxon>Macrostomida</taxon>
        <taxon>Macrostomidae</taxon>
        <taxon>Macrostomum</taxon>
    </lineage>
</organism>
<name>A0A267EC52_9PLAT</name>
<evidence type="ECO:0000313" key="9">
    <source>
        <dbReference type="Proteomes" id="UP000215902"/>
    </source>
</evidence>
<accession>A0A267EC52</accession>
<feature type="region of interest" description="Disordered" evidence="6">
    <location>
        <begin position="693"/>
        <end position="721"/>
    </location>
</feature>
<dbReference type="GO" id="GO:0016020">
    <property type="term" value="C:membrane"/>
    <property type="evidence" value="ECO:0007669"/>
    <property type="project" value="UniProtKB-SubCell"/>
</dbReference>
<evidence type="ECO:0008006" key="10">
    <source>
        <dbReference type="Google" id="ProtNLM"/>
    </source>
</evidence>
<feature type="compositionally biased region" description="Acidic residues" evidence="6">
    <location>
        <begin position="882"/>
        <end position="893"/>
    </location>
</feature>